<sequence length="390" mass="44701">MSVSEAELQCKKDKLCNFQELLLDWKKFVPIGYKFNPTEHELLKYYLLAKVYGEHTLPGMDTGMGIFREVDVYQSHPAYLPGLDKEEEFCYFFTTRDTKNENGDRAERTTKDGRGNWRMTSKVNQICDVDNSILGRKNSLVYHLTNPSGGISSSKDYKTNWIMHEYVLDKSLYDPTKVPSTSGNTKPKQLVLCRIYERTKGAQTAPAEEVEKSQIARSSRSIQIRDTDDNSKRETPKKRKRRRPMTTPEEATYKSSCKNRPKRAKTVDEVDMNDDNTSLNDDSTSSSDQASRESQITLHPQEKPSLSRLVKLTEDEKRVVVFSENRKNPTEKCCDKEEQDESQMINGHVIEDGNDGSRKLLLADAKKNEQNSSEIDRIEEGSQEGDNDQH</sequence>
<dbReference type="SUPFAM" id="SSF101941">
    <property type="entry name" value="NAC domain"/>
    <property type="match status" value="1"/>
</dbReference>
<feature type="region of interest" description="Disordered" evidence="5">
    <location>
        <begin position="200"/>
        <end position="307"/>
    </location>
</feature>
<gene>
    <name evidence="7" type="ORF">ACH5RR_008327</name>
</gene>
<name>A0ABD3AEW9_9GENT</name>
<organism evidence="7 8">
    <name type="scientific">Cinchona calisaya</name>
    <dbReference type="NCBI Taxonomy" id="153742"/>
    <lineage>
        <taxon>Eukaryota</taxon>
        <taxon>Viridiplantae</taxon>
        <taxon>Streptophyta</taxon>
        <taxon>Embryophyta</taxon>
        <taxon>Tracheophyta</taxon>
        <taxon>Spermatophyta</taxon>
        <taxon>Magnoliopsida</taxon>
        <taxon>eudicotyledons</taxon>
        <taxon>Gunneridae</taxon>
        <taxon>Pentapetalae</taxon>
        <taxon>asterids</taxon>
        <taxon>lamiids</taxon>
        <taxon>Gentianales</taxon>
        <taxon>Rubiaceae</taxon>
        <taxon>Cinchonoideae</taxon>
        <taxon>Cinchoneae</taxon>
        <taxon>Cinchona</taxon>
    </lineage>
</organism>
<dbReference type="InterPro" id="IPR003441">
    <property type="entry name" value="NAC-dom"/>
</dbReference>
<feature type="compositionally biased region" description="Basic and acidic residues" evidence="5">
    <location>
        <begin position="364"/>
        <end position="380"/>
    </location>
</feature>
<dbReference type="PANTHER" id="PTHR31719:SF212">
    <property type="entry name" value="NAC DOMAIN-CONTAINING PROTEIN 72-LIKE"/>
    <property type="match status" value="1"/>
</dbReference>
<dbReference type="GO" id="GO:0003677">
    <property type="term" value="F:DNA binding"/>
    <property type="evidence" value="ECO:0007669"/>
    <property type="project" value="UniProtKB-KW"/>
</dbReference>
<proteinExistence type="predicted"/>
<keyword evidence="1" id="KW-0805">Transcription regulation</keyword>
<accession>A0ABD3AEW9</accession>
<evidence type="ECO:0000313" key="7">
    <source>
        <dbReference type="EMBL" id="KAL3529005.1"/>
    </source>
</evidence>
<feature type="compositionally biased region" description="Basic and acidic residues" evidence="5">
    <location>
        <begin position="326"/>
        <end position="336"/>
    </location>
</feature>
<feature type="compositionally biased region" description="Basic and acidic residues" evidence="5">
    <location>
        <begin position="223"/>
        <end position="234"/>
    </location>
</feature>
<protein>
    <recommendedName>
        <fullName evidence="6">NAC domain-containing protein</fullName>
    </recommendedName>
</protein>
<dbReference type="Proteomes" id="UP001630127">
    <property type="component" value="Unassembled WGS sequence"/>
</dbReference>
<evidence type="ECO:0000256" key="3">
    <source>
        <dbReference type="ARBA" id="ARBA00023163"/>
    </source>
</evidence>
<keyword evidence="3" id="KW-0804">Transcription</keyword>
<evidence type="ECO:0000256" key="1">
    <source>
        <dbReference type="ARBA" id="ARBA00023015"/>
    </source>
</evidence>
<reference evidence="7 8" key="1">
    <citation type="submission" date="2024-11" db="EMBL/GenBank/DDBJ databases">
        <title>A near-complete genome assembly of Cinchona calisaya.</title>
        <authorList>
            <person name="Lian D.C."/>
            <person name="Zhao X.W."/>
            <person name="Wei L."/>
        </authorList>
    </citation>
    <scope>NUCLEOTIDE SEQUENCE [LARGE SCALE GENOMIC DNA]</scope>
    <source>
        <tissue evidence="7">Nenye</tissue>
    </source>
</reference>
<feature type="domain" description="NAC" evidence="6">
    <location>
        <begin position="29"/>
        <end position="198"/>
    </location>
</feature>
<dbReference type="Pfam" id="PF02365">
    <property type="entry name" value="NAM"/>
    <property type="match status" value="1"/>
</dbReference>
<feature type="compositionally biased region" description="Basic residues" evidence="5">
    <location>
        <begin position="235"/>
        <end position="244"/>
    </location>
</feature>
<dbReference type="EMBL" id="JBJUIK010000004">
    <property type="protein sequence ID" value="KAL3529005.1"/>
    <property type="molecule type" value="Genomic_DNA"/>
</dbReference>
<dbReference type="PROSITE" id="PS51005">
    <property type="entry name" value="NAC"/>
    <property type="match status" value="1"/>
</dbReference>
<keyword evidence="2" id="KW-0238">DNA-binding</keyword>
<feature type="compositionally biased region" description="Low complexity" evidence="5">
    <location>
        <begin position="275"/>
        <end position="288"/>
    </location>
</feature>
<evidence type="ECO:0000256" key="2">
    <source>
        <dbReference type="ARBA" id="ARBA00023125"/>
    </source>
</evidence>
<dbReference type="PANTHER" id="PTHR31719">
    <property type="entry name" value="NAC TRANSCRIPTION FACTOR 56"/>
    <property type="match status" value="1"/>
</dbReference>
<feature type="region of interest" description="Disordered" evidence="5">
    <location>
        <begin position="326"/>
        <end position="390"/>
    </location>
</feature>
<feature type="compositionally biased region" description="Basic and acidic residues" evidence="5">
    <location>
        <begin position="349"/>
        <end position="358"/>
    </location>
</feature>
<dbReference type="AlphaFoldDB" id="A0ABD3AEW9"/>
<feature type="compositionally biased region" description="Acidic residues" evidence="5">
    <location>
        <begin position="381"/>
        <end position="390"/>
    </location>
</feature>
<keyword evidence="8" id="KW-1185">Reference proteome</keyword>
<keyword evidence="4" id="KW-0539">Nucleus</keyword>
<evidence type="ECO:0000313" key="8">
    <source>
        <dbReference type="Proteomes" id="UP001630127"/>
    </source>
</evidence>
<dbReference type="InterPro" id="IPR036093">
    <property type="entry name" value="NAC_dom_sf"/>
</dbReference>
<evidence type="ECO:0000256" key="4">
    <source>
        <dbReference type="ARBA" id="ARBA00023242"/>
    </source>
</evidence>
<comment type="caution">
    <text evidence="7">The sequence shown here is derived from an EMBL/GenBank/DDBJ whole genome shotgun (WGS) entry which is preliminary data.</text>
</comment>
<dbReference type="Gene3D" id="2.170.150.80">
    <property type="entry name" value="NAC domain"/>
    <property type="match status" value="1"/>
</dbReference>
<evidence type="ECO:0000259" key="6">
    <source>
        <dbReference type="PROSITE" id="PS51005"/>
    </source>
</evidence>
<evidence type="ECO:0000256" key="5">
    <source>
        <dbReference type="SAM" id="MobiDB-lite"/>
    </source>
</evidence>